<dbReference type="GO" id="GO:0005886">
    <property type="term" value="C:plasma membrane"/>
    <property type="evidence" value="ECO:0007669"/>
    <property type="project" value="TreeGrafter"/>
</dbReference>
<feature type="compositionally biased region" description="Polar residues" evidence="6">
    <location>
        <begin position="400"/>
        <end position="420"/>
    </location>
</feature>
<evidence type="ECO:0000256" key="6">
    <source>
        <dbReference type="SAM" id="MobiDB-lite"/>
    </source>
</evidence>
<keyword evidence="2" id="KW-0813">Transport</keyword>
<accession>A0A7E6CNG4</accession>
<name>A0A7E6CNG4_9CHIR</name>
<proteinExistence type="predicted"/>
<dbReference type="Proteomes" id="UP000504628">
    <property type="component" value="Chromosome 12"/>
</dbReference>
<dbReference type="GeneID" id="118497600"/>
<keyword evidence="8" id="KW-1185">Reference proteome</keyword>
<feature type="transmembrane region" description="Helical" evidence="7">
    <location>
        <begin position="72"/>
        <end position="95"/>
    </location>
</feature>
<reference evidence="9" key="1">
    <citation type="submission" date="2025-08" db="UniProtKB">
        <authorList>
            <consortium name="RefSeq"/>
        </authorList>
    </citation>
    <scope>IDENTIFICATION</scope>
    <source>
        <tissue evidence="9">Muscle</tissue>
    </source>
</reference>
<dbReference type="SUPFAM" id="SSF161070">
    <property type="entry name" value="SNF-like"/>
    <property type="match status" value="1"/>
</dbReference>
<evidence type="ECO:0000256" key="3">
    <source>
        <dbReference type="ARBA" id="ARBA00022692"/>
    </source>
</evidence>
<dbReference type="RefSeq" id="XP_035868421.1">
    <property type="nucleotide sequence ID" value="XM_036012528.1"/>
</dbReference>
<keyword evidence="4 7" id="KW-1133">Transmembrane helix</keyword>
<evidence type="ECO:0000313" key="8">
    <source>
        <dbReference type="Proteomes" id="UP000504628"/>
    </source>
</evidence>
<evidence type="ECO:0000256" key="4">
    <source>
        <dbReference type="ARBA" id="ARBA00022989"/>
    </source>
</evidence>
<evidence type="ECO:0000256" key="1">
    <source>
        <dbReference type="ARBA" id="ARBA00004141"/>
    </source>
</evidence>
<gene>
    <name evidence="9" type="primary">LOC118497600</name>
</gene>
<evidence type="ECO:0000256" key="2">
    <source>
        <dbReference type="ARBA" id="ARBA00022448"/>
    </source>
</evidence>
<dbReference type="Pfam" id="PF00209">
    <property type="entry name" value="SNF"/>
    <property type="match status" value="2"/>
</dbReference>
<dbReference type="OrthoDB" id="9614357at2759"/>
<dbReference type="GO" id="GO:0006865">
    <property type="term" value="P:amino acid transport"/>
    <property type="evidence" value="ECO:0007669"/>
    <property type="project" value="TreeGrafter"/>
</dbReference>
<dbReference type="InterPro" id="IPR000175">
    <property type="entry name" value="Na/ntran_symport"/>
</dbReference>
<feature type="transmembrane region" description="Helical" evidence="7">
    <location>
        <begin position="188"/>
        <end position="211"/>
    </location>
</feature>
<feature type="compositionally biased region" description="Basic and acidic residues" evidence="6">
    <location>
        <begin position="421"/>
        <end position="433"/>
    </location>
</feature>
<evidence type="ECO:0000256" key="5">
    <source>
        <dbReference type="ARBA" id="ARBA00023136"/>
    </source>
</evidence>
<organism evidence="8 9">
    <name type="scientific">Phyllostomus discolor</name>
    <name type="common">pale spear-nosed bat</name>
    <dbReference type="NCBI Taxonomy" id="89673"/>
    <lineage>
        <taxon>Eukaryota</taxon>
        <taxon>Metazoa</taxon>
        <taxon>Chordata</taxon>
        <taxon>Craniata</taxon>
        <taxon>Vertebrata</taxon>
        <taxon>Euteleostomi</taxon>
        <taxon>Mammalia</taxon>
        <taxon>Eutheria</taxon>
        <taxon>Laurasiatheria</taxon>
        <taxon>Chiroptera</taxon>
        <taxon>Yangochiroptera</taxon>
        <taxon>Phyllostomidae</taxon>
        <taxon>Phyllostominae</taxon>
        <taxon>Phyllostomus</taxon>
    </lineage>
</organism>
<protein>
    <submittedName>
        <fullName evidence="9">Orphan sodium- and chloride-dependent neurotransmitter transporter NTT5-like isoform X2</fullName>
    </submittedName>
</protein>
<feature type="transmembrane region" description="Helical" evidence="7">
    <location>
        <begin position="159"/>
        <end position="182"/>
    </location>
</feature>
<sequence>MLPQDVRPPAQILLLNPLDYLQWVENLPEHLKYQVVRLAPSCSIKALEEKFMQGPGLVFAAFSQAISLLPSASLWAMLFFLVLIIMGLSTLMKILEGIAFPLQNSTFRQQRLLLSGTVDSHSSENPALPTPGHHHQRLAGAPDQALCTDLSVAKPASSLAVMCFGGFVGSLVFTSHAGSYIVSLFDEHVVPLALIIIVAFQNVTLAWVYGANRFREEMYGDLGHLMWSFFVFLWRFVTLLGLLSLFIMCLMSLYWSNPPHYIAWNSSLSQEMRQPYLPSTLHWVTVLSILTCLPIPVHPLRQWWYLQEKVAKDPFEKMQSKKLNLPPSPPSQWPKRHAEKATFKFQDGKYESSTPVFNLPSARASKLDSLWQFSLPWSRHSKTSSAFSLPQASSLTSIFPQRSASMPTSNPNSTVIFNSERSGDAKGETESLP</sequence>
<feature type="region of interest" description="Disordered" evidence="6">
    <location>
        <begin position="400"/>
        <end position="433"/>
    </location>
</feature>
<dbReference type="PANTHER" id="PTHR11616">
    <property type="entry name" value="SODIUM/CHLORIDE DEPENDENT TRANSPORTER"/>
    <property type="match status" value="1"/>
</dbReference>
<keyword evidence="3 7" id="KW-0812">Transmembrane</keyword>
<comment type="subcellular location">
    <subcellularLocation>
        <location evidence="1">Membrane</location>
        <topology evidence="1">Multi-pass membrane protein</topology>
    </subcellularLocation>
</comment>
<feature type="transmembrane region" description="Helical" evidence="7">
    <location>
        <begin position="232"/>
        <end position="256"/>
    </location>
</feature>
<dbReference type="AlphaFoldDB" id="A0A7E6CNG4"/>
<dbReference type="PROSITE" id="PS50267">
    <property type="entry name" value="NA_NEUROTRAN_SYMP_3"/>
    <property type="match status" value="1"/>
</dbReference>
<dbReference type="PANTHER" id="PTHR11616:SF233">
    <property type="entry name" value="TRANSPORTER"/>
    <property type="match status" value="1"/>
</dbReference>
<dbReference type="GO" id="GO:0035725">
    <property type="term" value="P:sodium ion transmembrane transport"/>
    <property type="evidence" value="ECO:0007669"/>
    <property type="project" value="TreeGrafter"/>
</dbReference>
<keyword evidence="5 7" id="KW-0472">Membrane</keyword>
<dbReference type="InParanoid" id="A0A7E6CNG4"/>
<dbReference type="InterPro" id="IPR037272">
    <property type="entry name" value="SNS_sf"/>
</dbReference>
<evidence type="ECO:0000256" key="7">
    <source>
        <dbReference type="SAM" id="Phobius"/>
    </source>
</evidence>
<evidence type="ECO:0000313" key="9">
    <source>
        <dbReference type="RefSeq" id="XP_035868421.1"/>
    </source>
</evidence>